<dbReference type="Proteomes" id="UP000007431">
    <property type="component" value="Unassembled WGS sequence"/>
</dbReference>
<dbReference type="OMA" id="DELIYWY"/>
<evidence type="ECO:0000256" key="1">
    <source>
        <dbReference type="SAM" id="SignalP"/>
    </source>
</evidence>
<keyword evidence="2" id="KW-0378">Hydrolase</keyword>
<proteinExistence type="predicted"/>
<organism evidence="3">
    <name type="scientific">Schizophyllum commune (strain H4-8 / FGSC 9210)</name>
    <name type="common">Split gill fungus</name>
    <dbReference type="NCBI Taxonomy" id="578458"/>
    <lineage>
        <taxon>Eukaryota</taxon>
        <taxon>Fungi</taxon>
        <taxon>Dikarya</taxon>
        <taxon>Basidiomycota</taxon>
        <taxon>Agaricomycotina</taxon>
        <taxon>Agaricomycetes</taxon>
        <taxon>Agaricomycetidae</taxon>
        <taxon>Agaricales</taxon>
        <taxon>Schizophyllaceae</taxon>
        <taxon>Schizophyllum</taxon>
    </lineage>
</organism>
<dbReference type="CDD" id="cd11577">
    <property type="entry name" value="GH71"/>
    <property type="match status" value="1"/>
</dbReference>
<dbReference type="GO" id="GO:0051118">
    <property type="term" value="F:glucan endo-1,3-alpha-glucosidase activity"/>
    <property type="evidence" value="ECO:0007669"/>
    <property type="project" value="InterPro"/>
</dbReference>
<evidence type="ECO:0000313" key="2">
    <source>
        <dbReference type="EMBL" id="EFI92047.1"/>
    </source>
</evidence>
<dbReference type="EMBL" id="GL377314">
    <property type="protein sequence ID" value="EFI92047.1"/>
    <property type="molecule type" value="Genomic_DNA"/>
</dbReference>
<reference evidence="2 3" key="1">
    <citation type="journal article" date="2010" name="Nat. Biotechnol.">
        <title>Genome sequence of the model mushroom Schizophyllum commune.</title>
        <authorList>
            <person name="Ohm R.A."/>
            <person name="de Jong J.F."/>
            <person name="Lugones L.G."/>
            <person name="Aerts A."/>
            <person name="Kothe E."/>
            <person name="Stajich J.E."/>
            <person name="de Vries R.P."/>
            <person name="Record E."/>
            <person name="Levasseur A."/>
            <person name="Baker S.E."/>
            <person name="Bartholomew K.A."/>
            <person name="Coutinho P.M."/>
            <person name="Erdmann S."/>
            <person name="Fowler T.J."/>
            <person name="Gathman A.C."/>
            <person name="Lombard V."/>
            <person name="Henrissat B."/>
            <person name="Knabe N."/>
            <person name="Kuees U."/>
            <person name="Lilly W.W."/>
            <person name="Lindquist E."/>
            <person name="Lucas S."/>
            <person name="Magnuson J.K."/>
            <person name="Piumi F."/>
            <person name="Raudaskoski M."/>
            <person name="Salamov A."/>
            <person name="Schmutz J."/>
            <person name="Schwarze F.W.M.R."/>
            <person name="vanKuyk P.A."/>
            <person name="Horton J.S."/>
            <person name="Grigoriev I.V."/>
            <person name="Woesten H.A.B."/>
        </authorList>
    </citation>
    <scope>NUCLEOTIDE SEQUENCE [LARGE SCALE GENOMIC DNA]</scope>
    <source>
        <strain evidence="3">H4-8 / FGSC 9210</strain>
    </source>
</reference>
<dbReference type="VEuPathDB" id="FungiDB:SCHCODRAFT_02641735"/>
<name>D8QJ92_SCHCM</name>
<dbReference type="InParanoid" id="D8QJ92"/>
<dbReference type="STRING" id="578458.D8QJ92"/>
<feature type="chain" id="PRO_5003120958" evidence="1">
    <location>
        <begin position="20"/>
        <end position="507"/>
    </location>
</feature>
<dbReference type="HOGENOM" id="CLU_019141_0_0_1"/>
<evidence type="ECO:0000313" key="3">
    <source>
        <dbReference type="Proteomes" id="UP000007431"/>
    </source>
</evidence>
<keyword evidence="3" id="KW-1185">Reference proteome</keyword>
<gene>
    <name evidence="2" type="ORF">SCHCODRAFT_61757</name>
</gene>
<keyword evidence="1" id="KW-0732">Signal</keyword>
<sequence length="507" mass="54022">MHFPTLTLLASVLGLVARAAPVNETSVKADAVGNRLVFAHFMIGIAADRTSASDYDDDMRRAKAAGIDAFALNIGMDPYTDGQLEWAYQSAQNNGMKVFISFDFNWYAVPDPGAVGRKIAQYAGRQAQLQVDGKVFASSFAGDGLNVSAVRQAAGVPVFWAPNFHPGGGDFSQIDGALNWMAWQNNGANKAPSNGNLVTVSQGDQAYLSALNGKAYIARGVADTALQTHFGPEVPYSKNWVFPGDMLFYRRWLEILQMKPRFVEIVTWNDYGESHYVGPLSSKHNDDGASKWVNDMPHSGWLDMAKPFIAAFKAGASTPTNYISADQLVYWYRVTPKALNCDAQDTTMTGANNDSGNYFMGRPNGFDSMLDNVFVVPLLKTPGTVTINSGGTAYTFDAPAGASAYSVPFHVGAQAFSLSRGGRQVLSGTSLRPVQNTCPCGLYNFNAYVGTVPAGPADALGPDGLNHFATGLKAACAAQPSLPASPPAVTPPTTTIRVGPISTGLPV</sequence>
<protein>
    <submittedName>
        <fullName evidence="2">Glycoside hydrolase family 71 protein</fullName>
    </submittedName>
</protein>
<dbReference type="eggNOG" id="ENOG502QVB5">
    <property type="taxonomic scope" value="Eukaryota"/>
</dbReference>
<dbReference type="Pfam" id="PF03659">
    <property type="entry name" value="Glyco_hydro_71"/>
    <property type="match status" value="1"/>
</dbReference>
<accession>D8QJ92</accession>
<feature type="signal peptide" evidence="1">
    <location>
        <begin position="1"/>
        <end position="19"/>
    </location>
</feature>
<dbReference type="InterPro" id="IPR005197">
    <property type="entry name" value="Glyco_hydro_71"/>
</dbReference>
<dbReference type="AlphaFoldDB" id="D8QJ92"/>
<dbReference type="Gene3D" id="3.20.20.80">
    <property type="entry name" value="Glycosidases"/>
    <property type="match status" value="1"/>
</dbReference>